<dbReference type="Proteomes" id="UP000824890">
    <property type="component" value="Unassembled WGS sequence"/>
</dbReference>
<evidence type="ECO:0008006" key="3">
    <source>
        <dbReference type="Google" id="ProtNLM"/>
    </source>
</evidence>
<organism evidence="1 2">
    <name type="scientific">Brassica napus</name>
    <name type="common">Rape</name>
    <dbReference type="NCBI Taxonomy" id="3708"/>
    <lineage>
        <taxon>Eukaryota</taxon>
        <taxon>Viridiplantae</taxon>
        <taxon>Streptophyta</taxon>
        <taxon>Embryophyta</taxon>
        <taxon>Tracheophyta</taxon>
        <taxon>Spermatophyta</taxon>
        <taxon>Magnoliopsida</taxon>
        <taxon>eudicotyledons</taxon>
        <taxon>Gunneridae</taxon>
        <taxon>Pentapetalae</taxon>
        <taxon>rosids</taxon>
        <taxon>malvids</taxon>
        <taxon>Brassicales</taxon>
        <taxon>Brassicaceae</taxon>
        <taxon>Brassiceae</taxon>
        <taxon>Brassica</taxon>
    </lineage>
</organism>
<name>A0ABQ8A2U0_BRANA</name>
<accession>A0ABQ8A2U0</accession>
<feature type="non-terminal residue" evidence="1">
    <location>
        <position position="1"/>
    </location>
</feature>
<keyword evidence="2" id="KW-1185">Reference proteome</keyword>
<reference evidence="1 2" key="1">
    <citation type="submission" date="2021-05" db="EMBL/GenBank/DDBJ databases">
        <title>Genome Assembly of Synthetic Allotetraploid Brassica napus Reveals Homoeologous Exchanges between Subgenomes.</title>
        <authorList>
            <person name="Davis J.T."/>
        </authorList>
    </citation>
    <scope>NUCLEOTIDE SEQUENCE [LARGE SCALE GENOMIC DNA]</scope>
    <source>
        <strain evidence="2">cv. Da-Ae</strain>
        <tissue evidence="1">Seedling</tissue>
    </source>
</reference>
<protein>
    <recommendedName>
        <fullName evidence="3">F-box protein</fullName>
    </recommendedName>
</protein>
<comment type="caution">
    <text evidence="1">The sequence shown here is derived from an EMBL/GenBank/DDBJ whole genome shotgun (WGS) entry which is preliminary data.</text>
</comment>
<dbReference type="EMBL" id="JAGKQM010000014">
    <property type="protein sequence ID" value="KAH0886803.1"/>
    <property type="molecule type" value="Genomic_DNA"/>
</dbReference>
<evidence type="ECO:0000313" key="2">
    <source>
        <dbReference type="Proteomes" id="UP000824890"/>
    </source>
</evidence>
<proteinExistence type="predicted"/>
<evidence type="ECO:0000313" key="1">
    <source>
        <dbReference type="EMBL" id="KAH0886803.1"/>
    </source>
</evidence>
<gene>
    <name evidence="1" type="ORF">HID58_062899</name>
</gene>
<sequence length="253" mass="29895">TRVCVSFSAINFLKNSFRFLLKTIPIPFTAIKRLKALRNHNLLSSKAYAMIASSLSYPSRPHRRRRRSFYLPCPLYVDSLLESYSTINIFASDNNHLWIYRKKLSGFLVKISDNNKLYRPETLLLYLRSYDVRLQIAVTFYKLITMKHEDSTHLSWTILQGAIACEPKASELQSFCSIEHNYIFFSWKLRDHEEFKVFLGNKGLNDVENYELPRLVYVLVRREPRSDHHKKVEEINLLYSVEDMTLWGSIKWS</sequence>